<reference evidence="2" key="1">
    <citation type="submission" date="2022-06" db="EMBL/GenBank/DDBJ databases">
        <title>Complete genome sequences of two strains of the flax pathogen Septoria linicola.</title>
        <authorList>
            <person name="Lapalu N."/>
            <person name="Simon A."/>
            <person name="Demenou B."/>
            <person name="Paumier D."/>
            <person name="Guillot M.-P."/>
            <person name="Gout L."/>
            <person name="Valade R."/>
        </authorList>
    </citation>
    <scope>NUCLEOTIDE SEQUENCE</scope>
    <source>
        <strain evidence="2">SE15195</strain>
    </source>
</reference>
<proteinExistence type="predicted"/>
<evidence type="ECO:0000313" key="3">
    <source>
        <dbReference type="Proteomes" id="UP001056384"/>
    </source>
</evidence>
<gene>
    <name evidence="2" type="ORF">Slin15195_G067810</name>
</gene>
<dbReference type="PANTHER" id="PTHR34706">
    <property type="entry name" value="SLR1338 PROTEIN"/>
    <property type="match status" value="1"/>
</dbReference>
<name>A0A9Q9EKN0_9PEZI</name>
<dbReference type="AlphaFoldDB" id="A0A9Q9EKN0"/>
<dbReference type="EMBL" id="CP099422">
    <property type="protein sequence ID" value="USW53462.1"/>
    <property type="molecule type" value="Genomic_DNA"/>
</dbReference>
<dbReference type="PANTHER" id="PTHR34706:SF1">
    <property type="entry name" value="VWFA DOMAIN-CONTAINING PROTEIN"/>
    <property type="match status" value="1"/>
</dbReference>
<accession>A0A9Q9EKN0</accession>
<evidence type="ECO:0000259" key="1">
    <source>
        <dbReference type="SMART" id="SM00327"/>
    </source>
</evidence>
<keyword evidence="3" id="KW-1185">Reference proteome</keyword>
<protein>
    <submittedName>
        <fullName evidence="2">von Willebrand factor, type A, von Willebrand factor A-like domain superfamily</fullName>
    </submittedName>
</protein>
<dbReference type="SMART" id="SM00327">
    <property type="entry name" value="VWA"/>
    <property type="match status" value="1"/>
</dbReference>
<evidence type="ECO:0000313" key="2">
    <source>
        <dbReference type="EMBL" id="USW53462.1"/>
    </source>
</evidence>
<dbReference type="Gene3D" id="3.40.50.410">
    <property type="entry name" value="von Willebrand factor, type A domain"/>
    <property type="match status" value="1"/>
</dbReference>
<dbReference type="Pfam" id="PF00092">
    <property type="entry name" value="VWA"/>
    <property type="match status" value="1"/>
</dbReference>
<dbReference type="Proteomes" id="UP001056384">
    <property type="component" value="Chromosome 5"/>
</dbReference>
<dbReference type="InterPro" id="IPR002035">
    <property type="entry name" value="VWF_A"/>
</dbReference>
<organism evidence="2 3">
    <name type="scientific">Septoria linicola</name>
    <dbReference type="NCBI Taxonomy" id="215465"/>
    <lineage>
        <taxon>Eukaryota</taxon>
        <taxon>Fungi</taxon>
        <taxon>Dikarya</taxon>
        <taxon>Ascomycota</taxon>
        <taxon>Pezizomycotina</taxon>
        <taxon>Dothideomycetes</taxon>
        <taxon>Dothideomycetidae</taxon>
        <taxon>Mycosphaerellales</taxon>
        <taxon>Mycosphaerellaceae</taxon>
        <taxon>Septoria</taxon>
    </lineage>
</organism>
<dbReference type="SUPFAM" id="SSF53300">
    <property type="entry name" value="vWA-like"/>
    <property type="match status" value="1"/>
</dbReference>
<sequence length="251" mass="27404">MGDAPPAYSPAPNAAPAVIVSAPADQGADDPYAFLTTFDTIFLIDDSGSMAGSRWRETAEALETITPICTAHDQDGIDIYFLNTRDSDFHHNVTSASTVREIFQTVRPGGGTPTGQRLNGILKPYLRRYEANPEIVKPINIICITDGEPSDDVESPLIAAAKKLDKLDAPAWQIGVQFFQVGRDEEAKRHLKQLDDELAEIAGDDELRDIIDTVPFTGAEGTHLNGDGILKVVLGAVNRRLDRKKSKELHR</sequence>
<feature type="domain" description="VWFA" evidence="1">
    <location>
        <begin position="37"/>
        <end position="215"/>
    </location>
</feature>
<dbReference type="InterPro" id="IPR036465">
    <property type="entry name" value="vWFA_dom_sf"/>
</dbReference>